<name>A0A9X9YEJ0_9BRAD</name>
<dbReference type="KEGG" id="bban:J4G43_055235"/>
<geneLocation type="plasmid" evidence="3 4">
    <name>pBb144S4c</name>
</geneLocation>
<keyword evidence="1" id="KW-1133">Transmembrane helix</keyword>
<gene>
    <name evidence="3" type="ORF">J4G43_055235</name>
</gene>
<accession>A0A9X9YEJ0</accession>
<evidence type="ECO:0000313" key="3">
    <source>
        <dbReference type="EMBL" id="UEM18334.1"/>
    </source>
</evidence>
<dbReference type="GO" id="GO:0035438">
    <property type="term" value="F:cyclic-di-GMP binding"/>
    <property type="evidence" value="ECO:0007669"/>
    <property type="project" value="InterPro"/>
</dbReference>
<dbReference type="InterPro" id="IPR009875">
    <property type="entry name" value="PilZ_domain"/>
</dbReference>
<dbReference type="SUPFAM" id="SSF141371">
    <property type="entry name" value="PilZ domain-like"/>
    <property type="match status" value="1"/>
</dbReference>
<dbReference type="Proteomes" id="UP000664702">
    <property type="component" value="Plasmid pBb144S4c"/>
</dbReference>
<evidence type="ECO:0000259" key="2">
    <source>
        <dbReference type="Pfam" id="PF07238"/>
    </source>
</evidence>
<protein>
    <submittedName>
        <fullName evidence="3">PilZ domain-containing protein</fullName>
    </submittedName>
</protein>
<feature type="transmembrane region" description="Helical" evidence="1">
    <location>
        <begin position="21"/>
        <end position="45"/>
    </location>
</feature>
<dbReference type="RefSeq" id="WP_028154654.1">
    <property type="nucleotide sequence ID" value="NZ_CP086139.1"/>
</dbReference>
<organism evidence="3 4">
    <name type="scientific">Bradyrhizobium barranii subsp. barranii</name>
    <dbReference type="NCBI Taxonomy" id="2823807"/>
    <lineage>
        <taxon>Bacteria</taxon>
        <taxon>Pseudomonadati</taxon>
        <taxon>Pseudomonadota</taxon>
        <taxon>Alphaproteobacteria</taxon>
        <taxon>Hyphomicrobiales</taxon>
        <taxon>Nitrobacteraceae</taxon>
        <taxon>Bradyrhizobium</taxon>
        <taxon>Bradyrhizobium barranii</taxon>
    </lineage>
</organism>
<dbReference type="EMBL" id="CP086139">
    <property type="protein sequence ID" value="UEM18334.1"/>
    <property type="molecule type" value="Genomic_DNA"/>
</dbReference>
<evidence type="ECO:0000256" key="1">
    <source>
        <dbReference type="SAM" id="Phobius"/>
    </source>
</evidence>
<keyword evidence="1" id="KW-0812">Transmembrane</keyword>
<dbReference type="Pfam" id="PF07238">
    <property type="entry name" value="PilZ"/>
    <property type="match status" value="1"/>
</dbReference>
<sequence length="164" mass="17993">MAAHAGGDRLRLHPAPGGENIAYGGLALAWSLYNCVVLAIVRFICIEQPRRRKAERFERDEPILVHEGAEPRLVRMADISISGARFIDPAPPAIGASIKCNVYGQNVSATVVRRTRDGFGVRFEDAVATRINVVRAFYAGEYVRAFRSVRAAPVGKALLMRLFG</sequence>
<evidence type="ECO:0000313" key="4">
    <source>
        <dbReference type="Proteomes" id="UP000664702"/>
    </source>
</evidence>
<keyword evidence="1" id="KW-0472">Membrane</keyword>
<feature type="domain" description="PilZ" evidence="2">
    <location>
        <begin position="51"/>
        <end position="135"/>
    </location>
</feature>
<dbReference type="AlphaFoldDB" id="A0A9X9YEJ0"/>
<proteinExistence type="predicted"/>
<reference evidence="3 4" key="1">
    <citation type="journal article" date="2022" name="Int. J. Syst. Evol. Microbiol.">
        <title>Strains of Bradyrhizobium barranii sp. nov. associated with legumes native to Canada are symbionts of soybeans and belong to different subspecies (subsp. barranii subsp. nov. and subsp. apii subsp. nov.) and symbiovars (sv. glycinearum and sv. septentrionale).</title>
        <authorList>
            <person name="Bromfield E.S.P."/>
            <person name="Cloutier S."/>
            <person name="Wasai-Hara S."/>
            <person name="Minamisawa K."/>
        </authorList>
    </citation>
    <scope>NUCLEOTIDE SEQUENCE [LARGE SCALE GENOMIC DNA]</scope>
    <source>
        <strain evidence="4">144S4</strain>
        <plasmid evidence="3 4">pBb144S4c</plasmid>
    </source>
</reference>
<keyword evidence="3" id="KW-0614">Plasmid</keyword>